<comment type="caution">
    <text evidence="2">The sequence shown here is derived from an EMBL/GenBank/DDBJ whole genome shotgun (WGS) entry which is preliminary data.</text>
</comment>
<organism evidence="2 3">
    <name type="scientific">Nonomuraea turkmeniaca</name>
    <dbReference type="NCBI Taxonomy" id="103838"/>
    <lineage>
        <taxon>Bacteria</taxon>
        <taxon>Bacillati</taxon>
        <taxon>Actinomycetota</taxon>
        <taxon>Actinomycetes</taxon>
        <taxon>Streptosporangiales</taxon>
        <taxon>Streptosporangiaceae</taxon>
        <taxon>Nonomuraea</taxon>
    </lineage>
</organism>
<proteinExistence type="predicted"/>
<keyword evidence="3" id="KW-1185">Reference proteome</keyword>
<gene>
    <name evidence="2" type="ORF">ETD86_17655</name>
</gene>
<dbReference type="OrthoDB" id="3540143at2"/>
<dbReference type="AlphaFoldDB" id="A0A5S4FJA0"/>
<keyword evidence="1" id="KW-1133">Transmembrane helix</keyword>
<dbReference type="EMBL" id="VCKY01000052">
    <property type="protein sequence ID" value="TMR20816.1"/>
    <property type="molecule type" value="Genomic_DNA"/>
</dbReference>
<feature type="transmembrane region" description="Helical" evidence="1">
    <location>
        <begin position="12"/>
        <end position="32"/>
    </location>
</feature>
<dbReference type="RefSeq" id="WP_138667239.1">
    <property type="nucleotide sequence ID" value="NZ_VCKY01000052.1"/>
</dbReference>
<feature type="transmembrane region" description="Helical" evidence="1">
    <location>
        <begin position="76"/>
        <end position="97"/>
    </location>
</feature>
<dbReference type="Proteomes" id="UP000309128">
    <property type="component" value="Unassembled WGS sequence"/>
</dbReference>
<reference evidence="2 3" key="1">
    <citation type="submission" date="2019-05" db="EMBL/GenBank/DDBJ databases">
        <title>Draft genome sequence of Nonomuraea turkmeniaca DSM 43926.</title>
        <authorList>
            <person name="Saricaoglu S."/>
            <person name="Isik K."/>
        </authorList>
    </citation>
    <scope>NUCLEOTIDE SEQUENCE [LARGE SCALE GENOMIC DNA]</scope>
    <source>
        <strain evidence="2 3">DSM 43926</strain>
    </source>
</reference>
<evidence type="ECO:0000313" key="2">
    <source>
        <dbReference type="EMBL" id="TMR20816.1"/>
    </source>
</evidence>
<keyword evidence="1" id="KW-0812">Transmembrane</keyword>
<protein>
    <submittedName>
        <fullName evidence="2">Uncharacterized protein</fullName>
    </submittedName>
</protein>
<evidence type="ECO:0000256" key="1">
    <source>
        <dbReference type="SAM" id="Phobius"/>
    </source>
</evidence>
<evidence type="ECO:0000313" key="3">
    <source>
        <dbReference type="Proteomes" id="UP000309128"/>
    </source>
</evidence>
<sequence>MGVVRRRLVLRVARGLLLVALALGVGGMHTLGHVDGRHAGSPPDAHGMGVAQKRPLTVPAGLQAFVPEQKRPGLDPTSVCLAILSSLMVVLLVAAWIRVRRRLGDSSGVLPSVRQVARPPPKPTSVNLASLSILRI</sequence>
<accession>A0A5S4FJA0</accession>
<name>A0A5S4FJA0_9ACTN</name>
<keyword evidence="1" id="KW-0472">Membrane</keyword>